<keyword evidence="1" id="KW-1133">Transmembrane helix</keyword>
<proteinExistence type="predicted"/>
<dbReference type="OrthoDB" id="6869320at2"/>
<dbReference type="EMBL" id="FOUE01000002">
    <property type="protein sequence ID" value="SFM23066.1"/>
    <property type="molecule type" value="Genomic_DNA"/>
</dbReference>
<dbReference type="RefSeq" id="WP_092021745.1">
    <property type="nucleotide sequence ID" value="NZ_FOUE01000002.1"/>
</dbReference>
<keyword evidence="3" id="KW-1185">Reference proteome</keyword>
<accession>A0A1I4P634</accession>
<dbReference type="STRING" id="488535.SAMN04487963_1821"/>
<evidence type="ECO:0000313" key="3">
    <source>
        <dbReference type="Proteomes" id="UP000198519"/>
    </source>
</evidence>
<keyword evidence="1" id="KW-0472">Membrane</keyword>
<dbReference type="Proteomes" id="UP000198519">
    <property type="component" value="Unassembled WGS sequence"/>
</dbReference>
<sequence length="214" mass="23765">MQSVIAGPAFLVVLLVFILGFVTGQSLELGWGLPLGTSLTFFVASVGLCATLYHSYAVRRHNRLLVRPHLIFDSQFNNTSLDGNYTYQLRAKNVGLGPAIITKYAISFEGTDDLDPHTVFEEWVKLVNKCTPAKGKAHCRAGYLYKGHALDKGEEKTLLEVSFPKEGLTFMEARELAKALVKKIDGHIEYKCHYGTRHKIEKQFSSTGTQGALE</sequence>
<keyword evidence="1" id="KW-0812">Transmembrane</keyword>
<feature type="transmembrane region" description="Helical" evidence="1">
    <location>
        <begin position="34"/>
        <end position="53"/>
    </location>
</feature>
<evidence type="ECO:0000313" key="2">
    <source>
        <dbReference type="EMBL" id="SFM23066.1"/>
    </source>
</evidence>
<evidence type="ECO:0000256" key="1">
    <source>
        <dbReference type="SAM" id="Phobius"/>
    </source>
</evidence>
<reference evidence="3" key="1">
    <citation type="submission" date="2016-10" db="EMBL/GenBank/DDBJ databases">
        <authorList>
            <person name="Varghese N."/>
            <person name="Submissions S."/>
        </authorList>
    </citation>
    <scope>NUCLEOTIDE SEQUENCE [LARGE SCALE GENOMIC DNA]</scope>
    <source>
        <strain evidence="3">CGMCC 1.7061</strain>
    </source>
</reference>
<organism evidence="2 3">
    <name type="scientific">Marinobacter zhejiangensis</name>
    <dbReference type="NCBI Taxonomy" id="488535"/>
    <lineage>
        <taxon>Bacteria</taxon>
        <taxon>Pseudomonadati</taxon>
        <taxon>Pseudomonadota</taxon>
        <taxon>Gammaproteobacteria</taxon>
        <taxon>Pseudomonadales</taxon>
        <taxon>Marinobacteraceae</taxon>
        <taxon>Marinobacter</taxon>
    </lineage>
</organism>
<protein>
    <submittedName>
        <fullName evidence="2">Uncharacterized protein</fullName>
    </submittedName>
</protein>
<name>A0A1I4P634_9GAMM</name>
<dbReference type="AlphaFoldDB" id="A0A1I4P634"/>
<gene>
    <name evidence="2" type="ORF">SAMN04487963_1821</name>
</gene>